<evidence type="ECO:0000256" key="4">
    <source>
        <dbReference type="ARBA" id="ARBA00022840"/>
    </source>
</evidence>
<name>A0ABP3R1F8_9PROT</name>
<keyword evidence="3" id="KW-0547">Nucleotide-binding</keyword>
<comment type="similarity">
    <text evidence="1">Belongs to the ABC transporter superfamily.</text>
</comment>
<dbReference type="SMART" id="SM00382">
    <property type="entry name" value="AAA"/>
    <property type="match status" value="1"/>
</dbReference>
<dbReference type="PANTHER" id="PTHR43820:SF2">
    <property type="entry name" value="ABC TRANSPORTER ATP-BINDING PROTEIN"/>
    <property type="match status" value="1"/>
</dbReference>
<evidence type="ECO:0000256" key="1">
    <source>
        <dbReference type="ARBA" id="ARBA00005417"/>
    </source>
</evidence>
<keyword evidence="2" id="KW-0813">Transport</keyword>
<evidence type="ECO:0000259" key="6">
    <source>
        <dbReference type="PROSITE" id="PS50893"/>
    </source>
</evidence>
<dbReference type="InterPro" id="IPR003593">
    <property type="entry name" value="AAA+_ATPase"/>
</dbReference>
<dbReference type="Pfam" id="PF00005">
    <property type="entry name" value="ABC_tran"/>
    <property type="match status" value="1"/>
</dbReference>
<dbReference type="InterPro" id="IPR027417">
    <property type="entry name" value="P-loop_NTPase"/>
</dbReference>
<keyword evidence="8" id="KW-1185">Reference proteome</keyword>
<evidence type="ECO:0000256" key="5">
    <source>
        <dbReference type="ARBA" id="ARBA00022970"/>
    </source>
</evidence>
<dbReference type="PROSITE" id="PS00211">
    <property type="entry name" value="ABC_TRANSPORTER_1"/>
    <property type="match status" value="1"/>
</dbReference>
<accession>A0ABP3R1F8</accession>
<dbReference type="GO" id="GO:0005524">
    <property type="term" value="F:ATP binding"/>
    <property type="evidence" value="ECO:0007669"/>
    <property type="project" value="UniProtKB-KW"/>
</dbReference>
<dbReference type="SUPFAM" id="SSF52540">
    <property type="entry name" value="P-loop containing nucleoside triphosphate hydrolases"/>
    <property type="match status" value="1"/>
</dbReference>
<dbReference type="Gene3D" id="3.40.50.300">
    <property type="entry name" value="P-loop containing nucleotide triphosphate hydrolases"/>
    <property type="match status" value="1"/>
</dbReference>
<gene>
    <name evidence="7" type="ORF">GCM10009416_43130</name>
</gene>
<dbReference type="EMBL" id="BAAAFZ010000072">
    <property type="protein sequence ID" value="GAA0600483.1"/>
    <property type="molecule type" value="Genomic_DNA"/>
</dbReference>
<dbReference type="RefSeq" id="WP_343897485.1">
    <property type="nucleotide sequence ID" value="NZ_BAAAFZ010000072.1"/>
</dbReference>
<organism evidence="7 8">
    <name type="scientific">Craurococcus roseus</name>
    <dbReference type="NCBI Taxonomy" id="77585"/>
    <lineage>
        <taxon>Bacteria</taxon>
        <taxon>Pseudomonadati</taxon>
        <taxon>Pseudomonadota</taxon>
        <taxon>Alphaproteobacteria</taxon>
        <taxon>Acetobacterales</taxon>
        <taxon>Acetobacteraceae</taxon>
        <taxon>Craurococcus</taxon>
    </lineage>
</organism>
<evidence type="ECO:0000256" key="3">
    <source>
        <dbReference type="ARBA" id="ARBA00022741"/>
    </source>
</evidence>
<dbReference type="InterPro" id="IPR017871">
    <property type="entry name" value="ABC_transporter-like_CS"/>
</dbReference>
<evidence type="ECO:0000313" key="8">
    <source>
        <dbReference type="Proteomes" id="UP001501588"/>
    </source>
</evidence>
<dbReference type="PANTHER" id="PTHR43820">
    <property type="entry name" value="HIGH-AFFINITY BRANCHED-CHAIN AMINO ACID TRANSPORT ATP-BINDING PROTEIN LIVF"/>
    <property type="match status" value="1"/>
</dbReference>
<evidence type="ECO:0000313" key="7">
    <source>
        <dbReference type="EMBL" id="GAA0600483.1"/>
    </source>
</evidence>
<dbReference type="Proteomes" id="UP001501588">
    <property type="component" value="Unassembled WGS sequence"/>
</dbReference>
<protein>
    <submittedName>
        <fullName evidence="7">ABC transporter ATP-binding protein</fullName>
    </submittedName>
</protein>
<dbReference type="PROSITE" id="PS50893">
    <property type="entry name" value="ABC_TRANSPORTER_2"/>
    <property type="match status" value="1"/>
</dbReference>
<comment type="caution">
    <text evidence="7">The sequence shown here is derived from an EMBL/GenBank/DDBJ whole genome shotgun (WGS) entry which is preliminary data.</text>
</comment>
<dbReference type="InterPro" id="IPR052156">
    <property type="entry name" value="BCAA_Transport_ATP-bd_LivF"/>
</dbReference>
<keyword evidence="5" id="KW-0029">Amino-acid transport</keyword>
<dbReference type="InterPro" id="IPR003439">
    <property type="entry name" value="ABC_transporter-like_ATP-bd"/>
</dbReference>
<evidence type="ECO:0000256" key="2">
    <source>
        <dbReference type="ARBA" id="ARBA00022448"/>
    </source>
</evidence>
<reference evidence="8" key="1">
    <citation type="journal article" date="2019" name="Int. J. Syst. Evol. Microbiol.">
        <title>The Global Catalogue of Microorganisms (GCM) 10K type strain sequencing project: providing services to taxonomists for standard genome sequencing and annotation.</title>
        <authorList>
            <consortium name="The Broad Institute Genomics Platform"/>
            <consortium name="The Broad Institute Genome Sequencing Center for Infectious Disease"/>
            <person name="Wu L."/>
            <person name="Ma J."/>
        </authorList>
    </citation>
    <scope>NUCLEOTIDE SEQUENCE [LARGE SCALE GENOMIC DNA]</scope>
    <source>
        <strain evidence="8">JCM 9933</strain>
    </source>
</reference>
<keyword evidence="4 7" id="KW-0067">ATP-binding</keyword>
<feature type="domain" description="ABC transporter" evidence="6">
    <location>
        <begin position="8"/>
        <end position="235"/>
    </location>
</feature>
<proteinExistence type="inferred from homology"/>
<sequence length="238" mass="25153">MNGGAPLLDVAGLHAWYGKSHILHGLSLEVGAAETVALLGRNGAGKTTTMRALCGLLPSVRGSARFGGTELLGRPPHAIARSGLSLVPEHRGIFASLTVEENLRIAHRRSSRWSPEAAWAMFPALADRRRTPGGKLSGGEQQMLAIARALMLGPRLLLLDEPTEGLAPVIVERLVALLRNLKAGGLPMLLVEQNLDVCRAVADRHAILDEGRVIWAGDTAALAAAGGVVSRHLTLEHA</sequence>
<dbReference type="CDD" id="cd03224">
    <property type="entry name" value="ABC_TM1139_LivF_branched"/>
    <property type="match status" value="1"/>
</dbReference>